<evidence type="ECO:0000313" key="2">
    <source>
        <dbReference type="Proteomes" id="UP000604046"/>
    </source>
</evidence>
<gene>
    <name evidence="1" type="primary">RPL40</name>
    <name evidence="1" type="ORF">SNAT2548_LOCUS30028</name>
</gene>
<dbReference type="Gene3D" id="3.40.30.10">
    <property type="entry name" value="Glutaredoxin"/>
    <property type="match status" value="1"/>
</dbReference>
<dbReference type="GO" id="GO:0004800">
    <property type="term" value="F:thyroxine 5'-deiodinase activity"/>
    <property type="evidence" value="ECO:0007669"/>
    <property type="project" value="InterPro"/>
</dbReference>
<dbReference type="Pfam" id="PF00837">
    <property type="entry name" value="T4_deiodinase"/>
    <property type="match status" value="1"/>
</dbReference>
<dbReference type="EMBL" id="CAJNDS010002589">
    <property type="protein sequence ID" value="CAE7535885.1"/>
    <property type="molecule type" value="Genomic_DNA"/>
</dbReference>
<accession>A0A812TK25</accession>
<dbReference type="Proteomes" id="UP000604046">
    <property type="component" value="Unassembled WGS sequence"/>
</dbReference>
<protein>
    <submittedName>
        <fullName evidence="1">RPL40 protein</fullName>
    </submittedName>
</protein>
<comment type="caution">
    <text evidence="1">The sequence shown here is derived from an EMBL/GenBank/DDBJ whole genome shotgun (WGS) entry which is preliminary data.</text>
</comment>
<dbReference type="AlphaFoldDB" id="A0A812TK25"/>
<name>A0A812TK25_9DINO</name>
<sequence length="236" mass="26315">MLRSQEELRFAPETIARMQACTAAGGEWLDVVHDIQREVAIGHGFKSALGISAAVRRMQTAHTTAPELAKLSVYARANLAEAGALQPGQPWPNVPLVGLDGQRCTLKDWCGDLTVVCAGQTQIRFLCVYIREAHASDVWPIDGPQVWEPQTTAQRVQTALEFQRQCKLSWPIAVDCIEDDFLRTFSPWPFRFYVFRGEKVELKSAPVDGTHSVDEVEEALRRFEISGRTQTGFVTG</sequence>
<evidence type="ECO:0000313" key="1">
    <source>
        <dbReference type="EMBL" id="CAE7535885.1"/>
    </source>
</evidence>
<dbReference type="PANTHER" id="PTHR11781:SF22">
    <property type="entry name" value="TYPE I IODOTHYRONINE DEIODINASE"/>
    <property type="match status" value="1"/>
</dbReference>
<proteinExistence type="predicted"/>
<dbReference type="OrthoDB" id="420094at2759"/>
<keyword evidence="2" id="KW-1185">Reference proteome</keyword>
<reference evidence="1" key="1">
    <citation type="submission" date="2021-02" db="EMBL/GenBank/DDBJ databases">
        <authorList>
            <person name="Dougan E. K."/>
            <person name="Rhodes N."/>
            <person name="Thang M."/>
            <person name="Chan C."/>
        </authorList>
    </citation>
    <scope>NUCLEOTIDE SEQUENCE</scope>
</reference>
<dbReference type="GO" id="GO:0042403">
    <property type="term" value="P:thyroid hormone metabolic process"/>
    <property type="evidence" value="ECO:0007669"/>
    <property type="project" value="TreeGrafter"/>
</dbReference>
<organism evidence="1 2">
    <name type="scientific">Symbiodinium natans</name>
    <dbReference type="NCBI Taxonomy" id="878477"/>
    <lineage>
        <taxon>Eukaryota</taxon>
        <taxon>Sar</taxon>
        <taxon>Alveolata</taxon>
        <taxon>Dinophyceae</taxon>
        <taxon>Suessiales</taxon>
        <taxon>Symbiodiniaceae</taxon>
        <taxon>Symbiodinium</taxon>
    </lineage>
</organism>
<dbReference type="SUPFAM" id="SSF52833">
    <property type="entry name" value="Thioredoxin-like"/>
    <property type="match status" value="1"/>
</dbReference>
<dbReference type="InterPro" id="IPR036249">
    <property type="entry name" value="Thioredoxin-like_sf"/>
</dbReference>
<dbReference type="InterPro" id="IPR000643">
    <property type="entry name" value="Iodothyronine_deiodinase"/>
</dbReference>
<dbReference type="PANTHER" id="PTHR11781">
    <property type="entry name" value="IODOTHYRONINE DEIODINASE"/>
    <property type="match status" value="1"/>
</dbReference>